<evidence type="ECO:0000313" key="3">
    <source>
        <dbReference type="Proteomes" id="UP000005237"/>
    </source>
</evidence>
<name>A0A8R1DRE9_CAEJA</name>
<reference evidence="2" key="2">
    <citation type="submission" date="2022-06" db="UniProtKB">
        <authorList>
            <consortium name="EnsemblMetazoa"/>
        </authorList>
    </citation>
    <scope>IDENTIFICATION</scope>
    <source>
        <strain evidence="2">DF5081</strain>
    </source>
</reference>
<accession>A0A8R1DRE9</accession>
<proteinExistence type="predicted"/>
<feature type="region of interest" description="Disordered" evidence="1">
    <location>
        <begin position="68"/>
        <end position="91"/>
    </location>
</feature>
<evidence type="ECO:0000256" key="1">
    <source>
        <dbReference type="SAM" id="MobiDB-lite"/>
    </source>
</evidence>
<organism evidence="2 3">
    <name type="scientific">Caenorhabditis japonica</name>
    <dbReference type="NCBI Taxonomy" id="281687"/>
    <lineage>
        <taxon>Eukaryota</taxon>
        <taxon>Metazoa</taxon>
        <taxon>Ecdysozoa</taxon>
        <taxon>Nematoda</taxon>
        <taxon>Chromadorea</taxon>
        <taxon>Rhabditida</taxon>
        <taxon>Rhabditina</taxon>
        <taxon>Rhabditomorpha</taxon>
        <taxon>Rhabditoidea</taxon>
        <taxon>Rhabditidae</taxon>
        <taxon>Peloderinae</taxon>
        <taxon>Caenorhabditis</taxon>
    </lineage>
</organism>
<sequence length="91" mass="10256">MQARTKRLTFYVADVDSESAILGVDGFETMGIQLRDRELPGGLAMLKRKREEIEEDSICNLIAGVGVEDEKEKDNEEVDEADDSEMSLQFE</sequence>
<dbReference type="Proteomes" id="UP000005237">
    <property type="component" value="Unassembled WGS sequence"/>
</dbReference>
<evidence type="ECO:0000313" key="2">
    <source>
        <dbReference type="EnsemblMetazoa" id="CJA10194.1"/>
    </source>
</evidence>
<feature type="compositionally biased region" description="Acidic residues" evidence="1">
    <location>
        <begin position="75"/>
        <end position="85"/>
    </location>
</feature>
<dbReference type="AlphaFoldDB" id="A0A8R1DRE9"/>
<protein>
    <submittedName>
        <fullName evidence="2">Uncharacterized protein</fullName>
    </submittedName>
</protein>
<reference evidence="3" key="1">
    <citation type="submission" date="2010-08" db="EMBL/GenBank/DDBJ databases">
        <authorList>
            <consortium name="Caenorhabditis japonica Sequencing Consortium"/>
            <person name="Wilson R.K."/>
        </authorList>
    </citation>
    <scope>NUCLEOTIDE SEQUENCE [LARGE SCALE GENOMIC DNA]</scope>
    <source>
        <strain evidence="3">DF5081</strain>
    </source>
</reference>
<keyword evidence="3" id="KW-1185">Reference proteome</keyword>
<dbReference type="EnsemblMetazoa" id="CJA10194.1">
    <property type="protein sequence ID" value="CJA10194.1"/>
    <property type="gene ID" value="WBGene00129398"/>
</dbReference>